<dbReference type="EMBL" id="OC320164">
    <property type="protein sequence ID" value="CAD7407416.1"/>
    <property type="molecule type" value="Genomic_DNA"/>
</dbReference>
<sequence length="86" mass="10273">MFVVMRSAEDKMCPINKYGAYFVDFRLLPKEKDDIIVNAFTYFLGANQLHYNYLPIIYQWLNNGTPTFSSQCLYRYPNHYLQLECL</sequence>
<gene>
    <name evidence="1" type="ORF">TCEB3V08_LOCUS9018</name>
</gene>
<proteinExistence type="predicted"/>
<evidence type="ECO:0000313" key="1">
    <source>
        <dbReference type="EMBL" id="CAD7407416.1"/>
    </source>
</evidence>
<organism evidence="1">
    <name type="scientific">Timema cristinae</name>
    <name type="common">Walking stick</name>
    <dbReference type="NCBI Taxonomy" id="61476"/>
    <lineage>
        <taxon>Eukaryota</taxon>
        <taxon>Metazoa</taxon>
        <taxon>Ecdysozoa</taxon>
        <taxon>Arthropoda</taxon>
        <taxon>Hexapoda</taxon>
        <taxon>Insecta</taxon>
        <taxon>Pterygota</taxon>
        <taxon>Neoptera</taxon>
        <taxon>Polyneoptera</taxon>
        <taxon>Phasmatodea</taxon>
        <taxon>Timematodea</taxon>
        <taxon>Timematoidea</taxon>
        <taxon>Timematidae</taxon>
        <taxon>Timema</taxon>
    </lineage>
</organism>
<accession>A0A7R9H4E6</accession>
<protein>
    <submittedName>
        <fullName evidence="1">Uncharacterized protein</fullName>
    </submittedName>
</protein>
<dbReference type="AlphaFoldDB" id="A0A7R9H4E6"/>
<name>A0A7R9H4E6_TIMCR</name>
<reference evidence="1" key="1">
    <citation type="submission" date="2020-11" db="EMBL/GenBank/DDBJ databases">
        <authorList>
            <person name="Tran Van P."/>
        </authorList>
    </citation>
    <scope>NUCLEOTIDE SEQUENCE</scope>
</reference>